<dbReference type="Pfam" id="PF00440">
    <property type="entry name" value="TetR_N"/>
    <property type="match status" value="1"/>
</dbReference>
<dbReference type="InterPro" id="IPR050624">
    <property type="entry name" value="HTH-type_Tx_Regulator"/>
</dbReference>
<dbReference type="InterPro" id="IPR001647">
    <property type="entry name" value="HTH_TetR"/>
</dbReference>
<dbReference type="Gene3D" id="1.10.357.10">
    <property type="entry name" value="Tetracycline Repressor, domain 2"/>
    <property type="match status" value="1"/>
</dbReference>
<dbReference type="PROSITE" id="PS50977">
    <property type="entry name" value="HTH_TETR_2"/>
    <property type="match status" value="1"/>
</dbReference>
<name>A0ABS5QQ80_9LACO</name>
<proteinExistence type="predicted"/>
<dbReference type="Pfam" id="PF14278">
    <property type="entry name" value="TetR_C_8"/>
    <property type="match status" value="1"/>
</dbReference>
<dbReference type="Proteomes" id="UP001519418">
    <property type="component" value="Unassembled WGS sequence"/>
</dbReference>
<dbReference type="InterPro" id="IPR009057">
    <property type="entry name" value="Homeodomain-like_sf"/>
</dbReference>
<dbReference type="EMBL" id="JAAMFI010000002">
    <property type="protein sequence ID" value="MBS9335344.1"/>
    <property type="molecule type" value="Genomic_DNA"/>
</dbReference>
<protein>
    <submittedName>
        <fullName evidence="4">TetR family transcriptional regulator</fullName>
    </submittedName>
</protein>
<evidence type="ECO:0000259" key="3">
    <source>
        <dbReference type="PROSITE" id="PS50977"/>
    </source>
</evidence>
<evidence type="ECO:0000313" key="5">
    <source>
        <dbReference type="Proteomes" id="UP001519418"/>
    </source>
</evidence>
<feature type="DNA-binding region" description="H-T-H motif" evidence="2">
    <location>
        <begin position="33"/>
        <end position="52"/>
    </location>
</feature>
<keyword evidence="5" id="KW-1185">Reference proteome</keyword>
<dbReference type="RefSeq" id="WP_213819930.1">
    <property type="nucleotide sequence ID" value="NZ_JAAMFI010000002.1"/>
</dbReference>
<evidence type="ECO:0000256" key="1">
    <source>
        <dbReference type="ARBA" id="ARBA00023125"/>
    </source>
</evidence>
<dbReference type="InterPro" id="IPR039532">
    <property type="entry name" value="TetR_C_Firmicutes"/>
</dbReference>
<accession>A0ABS5QQ80</accession>
<organism evidence="4 5">
    <name type="scientific">Fructobacillus papyriferae</name>
    <dbReference type="NCBI Taxonomy" id="2713171"/>
    <lineage>
        <taxon>Bacteria</taxon>
        <taxon>Bacillati</taxon>
        <taxon>Bacillota</taxon>
        <taxon>Bacilli</taxon>
        <taxon>Lactobacillales</taxon>
        <taxon>Lactobacillaceae</taxon>
        <taxon>Fructobacillus</taxon>
    </lineage>
</organism>
<dbReference type="SUPFAM" id="SSF46689">
    <property type="entry name" value="Homeodomain-like"/>
    <property type="match status" value="1"/>
</dbReference>
<comment type="caution">
    <text evidence="4">The sequence shown here is derived from an EMBL/GenBank/DDBJ whole genome shotgun (WGS) entry which is preliminary data.</text>
</comment>
<evidence type="ECO:0000256" key="2">
    <source>
        <dbReference type="PROSITE-ProRule" id="PRU00335"/>
    </source>
</evidence>
<dbReference type="PANTHER" id="PTHR43479:SF7">
    <property type="entry name" value="TETR-FAMILY TRANSCRIPTIONAL REGULATOR"/>
    <property type="match status" value="1"/>
</dbReference>
<sequence>MPKKKDMRFEKTEHALKSAFIDLLTTKGFDKISVKMIIDQAGINRSTFYAHYLDKFDLMDKIETELLDLLIVDLPEIDWHSDENLTTQFQKRSVGIVQKISEQRDMVVLLLSDKAGHSFEQHLQTRSRAMFSDVIADQELTIPKEYAMVLLTNTVASLLTTWVRNGFQESDADFTTILSKTMPSIASQLFIQNDN</sequence>
<feature type="domain" description="HTH tetR-type" evidence="3">
    <location>
        <begin position="10"/>
        <end position="70"/>
    </location>
</feature>
<evidence type="ECO:0000313" key="4">
    <source>
        <dbReference type="EMBL" id="MBS9335344.1"/>
    </source>
</evidence>
<gene>
    <name evidence="4" type="ORF">G6R27_04800</name>
</gene>
<reference evidence="4 5" key="1">
    <citation type="submission" date="2020-02" db="EMBL/GenBank/DDBJ databases">
        <title>Fructobacillus sp. isolated from paper mulberry of Taiwan.</title>
        <authorList>
            <person name="Lin S.-T."/>
        </authorList>
    </citation>
    <scope>NUCLEOTIDE SEQUENCE [LARGE SCALE GENOMIC DNA]</scope>
    <source>
        <strain evidence="4 5">M1-10</strain>
    </source>
</reference>
<keyword evidence="1 2" id="KW-0238">DNA-binding</keyword>
<dbReference type="PANTHER" id="PTHR43479">
    <property type="entry name" value="ACREF/ENVCD OPERON REPRESSOR-RELATED"/>
    <property type="match status" value="1"/>
</dbReference>